<feature type="region of interest" description="Disordered" evidence="1">
    <location>
        <begin position="117"/>
        <end position="150"/>
    </location>
</feature>
<name>A0A498C3K3_9MICO</name>
<evidence type="ECO:0000313" key="4">
    <source>
        <dbReference type="Proteomes" id="UP000273158"/>
    </source>
</evidence>
<feature type="domain" description="Treble clef zinc finger" evidence="2">
    <location>
        <begin position="37"/>
        <end position="97"/>
    </location>
</feature>
<dbReference type="Pfam" id="PF14311">
    <property type="entry name" value="DUF4379"/>
    <property type="match status" value="1"/>
</dbReference>
<accession>A0A498C3K3</accession>
<dbReference type="EMBL" id="RCDB01000003">
    <property type="protein sequence ID" value="RLK47448.1"/>
    <property type="molecule type" value="Genomic_DNA"/>
</dbReference>
<protein>
    <submittedName>
        <fullName evidence="3">Putative zinc ribbon protein</fullName>
    </submittedName>
</protein>
<dbReference type="Proteomes" id="UP000273158">
    <property type="component" value="Unassembled WGS sequence"/>
</dbReference>
<keyword evidence="4" id="KW-1185">Reference proteome</keyword>
<evidence type="ECO:0000313" key="3">
    <source>
        <dbReference type="EMBL" id="RLK47448.1"/>
    </source>
</evidence>
<dbReference type="InterPro" id="IPR025487">
    <property type="entry name" value="DUF4379"/>
</dbReference>
<gene>
    <name evidence="3" type="ORF">C7474_2030</name>
</gene>
<reference evidence="3 4" key="1">
    <citation type="journal article" date="2015" name="Stand. Genomic Sci.">
        <title>Genomic Encyclopedia of Bacterial and Archaeal Type Strains, Phase III: the genomes of soil and plant-associated and newly described type strains.</title>
        <authorList>
            <person name="Whitman W.B."/>
            <person name="Woyke T."/>
            <person name="Klenk H.P."/>
            <person name="Zhou Y."/>
            <person name="Lilburn T.G."/>
            <person name="Beck B.J."/>
            <person name="De Vos P."/>
            <person name="Vandamme P."/>
            <person name="Eisen J.A."/>
            <person name="Garrity G."/>
            <person name="Hugenholtz P."/>
            <person name="Kyrpides N.C."/>
        </authorList>
    </citation>
    <scope>NUCLEOTIDE SEQUENCE [LARGE SCALE GENOMIC DNA]</scope>
    <source>
        <strain evidence="3 4">S2T63</strain>
    </source>
</reference>
<dbReference type="OrthoDB" id="5111079at2"/>
<organism evidence="3 4">
    <name type="scientific">Microbacterium telephonicum</name>
    <dbReference type="NCBI Taxonomy" id="1714841"/>
    <lineage>
        <taxon>Bacteria</taxon>
        <taxon>Bacillati</taxon>
        <taxon>Actinomycetota</taxon>
        <taxon>Actinomycetes</taxon>
        <taxon>Micrococcales</taxon>
        <taxon>Microbacteriaceae</taxon>
        <taxon>Microbacterium</taxon>
    </lineage>
</organism>
<feature type="compositionally biased region" description="Polar residues" evidence="1">
    <location>
        <begin position="123"/>
        <end position="138"/>
    </location>
</feature>
<comment type="caution">
    <text evidence="3">The sequence shown here is derived from an EMBL/GenBank/DDBJ whole genome shotgun (WGS) entry which is preliminary data.</text>
</comment>
<dbReference type="RefSeq" id="WP_121059625.1">
    <property type="nucleotide sequence ID" value="NZ_RCDB01000003.1"/>
</dbReference>
<dbReference type="AlphaFoldDB" id="A0A498C3K3"/>
<evidence type="ECO:0000259" key="2">
    <source>
        <dbReference type="Pfam" id="PF14311"/>
    </source>
</evidence>
<proteinExistence type="predicted"/>
<evidence type="ECO:0000256" key="1">
    <source>
        <dbReference type="SAM" id="MobiDB-lite"/>
    </source>
</evidence>
<sequence length="304" mass="33448">MAERIEDWWARRRFSRDRDIPYDVGTYRDAWRAFPMLVRQYHPELNAGIALSQIPPAADVLLLWQCEAGHLFVATPTEQRSRPGGRRRRSAWCPDCAAGAVPPRIVARPRAAVAADAADAAASPTTRNPTLPRSASSGGNAGAQRSGASRRLCAKTPHLDTGTAFHSECAPRPASAAEDSLRAAVFASLAVTPGMNAVRVARPFFEHVEVWPDILLPELRVAVEYDTTGRFGLEHVGPREESDRRKDRLLREAGWEVIRLRASPLRALGPHDVTEATTSKRTVARLLDALRDIRGPLIVDAYAM</sequence>